<dbReference type="PANTHER" id="PTHR37419">
    <property type="entry name" value="SERINE/THREONINE-PROTEIN KINASE TOXIN HIPA"/>
    <property type="match status" value="1"/>
</dbReference>
<comment type="similarity">
    <text evidence="1">Belongs to the HipA Ser/Thr kinase family.</text>
</comment>
<dbReference type="Pfam" id="PF13657">
    <property type="entry name" value="Couple_hipA"/>
    <property type="match status" value="1"/>
</dbReference>
<feature type="domain" description="HipA-like C-terminal" evidence="4">
    <location>
        <begin position="160"/>
        <end position="399"/>
    </location>
</feature>
<gene>
    <name evidence="6" type="ordered locus">FRAAL0260</name>
</gene>
<keyword evidence="3" id="KW-0418">Kinase</keyword>
<dbReference type="InterPro" id="IPR012893">
    <property type="entry name" value="HipA-like_C"/>
</dbReference>
<name>Q0RU08_FRAAA</name>
<dbReference type="GO" id="GO:0004674">
    <property type="term" value="F:protein serine/threonine kinase activity"/>
    <property type="evidence" value="ECO:0007669"/>
    <property type="project" value="TreeGrafter"/>
</dbReference>
<evidence type="ECO:0000256" key="3">
    <source>
        <dbReference type="ARBA" id="ARBA00022777"/>
    </source>
</evidence>
<evidence type="ECO:0000313" key="7">
    <source>
        <dbReference type="Proteomes" id="UP000000657"/>
    </source>
</evidence>
<dbReference type="Pfam" id="PF07804">
    <property type="entry name" value="HipA_C"/>
    <property type="match status" value="1"/>
</dbReference>
<dbReference type="Gene3D" id="1.10.1070.20">
    <property type="match status" value="1"/>
</dbReference>
<dbReference type="Proteomes" id="UP000000657">
    <property type="component" value="Chromosome"/>
</dbReference>
<evidence type="ECO:0000313" key="6">
    <source>
        <dbReference type="EMBL" id="CAJ58937.1"/>
    </source>
</evidence>
<dbReference type="InterPro" id="IPR017508">
    <property type="entry name" value="HipA_N1"/>
</dbReference>
<keyword evidence="2" id="KW-0808">Transferase</keyword>
<dbReference type="AlphaFoldDB" id="Q0RU08"/>
<protein>
    <submittedName>
        <fullName evidence="6">HipA protein</fullName>
    </submittedName>
</protein>
<feature type="domain" description="HipA N-terminal subdomain 1" evidence="5">
    <location>
        <begin position="15"/>
        <end position="114"/>
    </location>
</feature>
<accession>Q0RU08</accession>
<dbReference type="GO" id="GO:0005829">
    <property type="term" value="C:cytosol"/>
    <property type="evidence" value="ECO:0007669"/>
    <property type="project" value="TreeGrafter"/>
</dbReference>
<dbReference type="PANTHER" id="PTHR37419:SF1">
    <property type="entry name" value="SERINE_THREONINE-PROTEIN KINASE TOXIN HIPA"/>
    <property type="match status" value="1"/>
</dbReference>
<proteinExistence type="inferred from homology"/>
<evidence type="ECO:0000256" key="2">
    <source>
        <dbReference type="ARBA" id="ARBA00022679"/>
    </source>
</evidence>
<evidence type="ECO:0000259" key="5">
    <source>
        <dbReference type="Pfam" id="PF13657"/>
    </source>
</evidence>
<dbReference type="EMBL" id="CT573213">
    <property type="protein sequence ID" value="CAJ58937.1"/>
    <property type="molecule type" value="Genomic_DNA"/>
</dbReference>
<dbReference type="eggNOG" id="COG3550">
    <property type="taxonomic scope" value="Bacteria"/>
</dbReference>
<dbReference type="NCBIfam" id="TIGR03071">
    <property type="entry name" value="couple_hipA"/>
    <property type="match status" value="1"/>
</dbReference>
<keyword evidence="7" id="KW-1185">Reference proteome</keyword>
<dbReference type="InterPro" id="IPR052028">
    <property type="entry name" value="HipA_Ser/Thr_kinase"/>
</dbReference>
<sequence>MSSGRGGHVADHLVAWLYETPTAVLTPGPEFRITLEWRAEAVERWGAGSPALSVGLPIGAVIGPRDMRGLDFFENVLPEGPTLQRMAAIAGVRPADTYGILKAFGRDCAGAIQVLPEGEEPGTGDEGGYRMMSSDDLRRVIGALDVAPLGVAPERGFRPSLAGFQRKALLGRAADGSWQLPTGDAPSTWILKPDGPHAMAANEATCLALAAACGLAAAEGELLDVAGLPVLAVRRFDRQERTSGRLPVRVHQEDGCQATATPPGMKYEEQGGPSLRDFAEVLRTFGDPRDVTVLLRRATFNAAVGNADAHAKNFAILHQADEPDVRLAPLYDVVSTIALELRDHLGQPLRADTHLGQRVGGQADIQAVTAANLVDEATTWGLRRRTAAAVVTDTLDQILASIPDTPGDDRVRAVIKQQTERVRLGRNSPSKP</sequence>
<evidence type="ECO:0000256" key="1">
    <source>
        <dbReference type="ARBA" id="ARBA00010164"/>
    </source>
</evidence>
<organism evidence="6 7">
    <name type="scientific">Frankia alni (strain DSM 45986 / CECT 9034 / ACN14a)</name>
    <dbReference type="NCBI Taxonomy" id="326424"/>
    <lineage>
        <taxon>Bacteria</taxon>
        <taxon>Bacillati</taxon>
        <taxon>Actinomycetota</taxon>
        <taxon>Actinomycetes</taxon>
        <taxon>Frankiales</taxon>
        <taxon>Frankiaceae</taxon>
        <taxon>Frankia</taxon>
    </lineage>
</organism>
<dbReference type="OrthoDB" id="3182374at2"/>
<evidence type="ECO:0000259" key="4">
    <source>
        <dbReference type="Pfam" id="PF07804"/>
    </source>
</evidence>
<dbReference type="HOGENOM" id="CLU_030167_1_0_11"/>
<reference evidence="6 7" key="1">
    <citation type="journal article" date="2007" name="Genome Res.">
        <title>Genome characteristics of facultatively symbiotic Frankia sp. strains reflect host range and host plant biogeography.</title>
        <authorList>
            <person name="Normand P."/>
            <person name="Lapierre P."/>
            <person name="Tisa L.S."/>
            <person name="Gogarten J.P."/>
            <person name="Alloisio N."/>
            <person name="Bagnarol E."/>
            <person name="Bassi C.A."/>
            <person name="Berry A.M."/>
            <person name="Bickhart D.M."/>
            <person name="Choisne N."/>
            <person name="Couloux A."/>
            <person name="Cournoyer B."/>
            <person name="Cruveiller S."/>
            <person name="Daubin V."/>
            <person name="Demange N."/>
            <person name="Francino M.P."/>
            <person name="Goltsman E."/>
            <person name="Huang Y."/>
            <person name="Kopp O.R."/>
            <person name="Labarre L."/>
            <person name="Lapidus A."/>
            <person name="Lavire C."/>
            <person name="Marechal J."/>
            <person name="Martinez M."/>
            <person name="Mastronunzio J.E."/>
            <person name="Mullin B.C."/>
            <person name="Niemann J."/>
            <person name="Pujic P."/>
            <person name="Rawnsley T."/>
            <person name="Rouy Z."/>
            <person name="Schenowitz C."/>
            <person name="Sellstedt A."/>
            <person name="Tavares F."/>
            <person name="Tomkins J.P."/>
            <person name="Vallenet D."/>
            <person name="Valverde C."/>
            <person name="Wall L.G."/>
            <person name="Wang Y."/>
            <person name="Medigue C."/>
            <person name="Benson D.R."/>
        </authorList>
    </citation>
    <scope>NUCLEOTIDE SEQUENCE [LARGE SCALE GENOMIC DNA]</scope>
    <source>
        <strain evidence="7">DSM 45986 / CECT 9034 / ACN14a</strain>
    </source>
</reference>